<evidence type="ECO:0000313" key="1">
    <source>
        <dbReference type="EMBL" id="KAB8253250.1"/>
    </source>
</evidence>
<accession>A0A5N6HIU5</accession>
<reference evidence="1" key="1">
    <citation type="submission" date="2019-04" db="EMBL/GenBank/DDBJ databases">
        <title>Friends and foes A comparative genomics study of 23 Aspergillus species from section Flavi.</title>
        <authorList>
            <consortium name="DOE Joint Genome Institute"/>
            <person name="Kjaerbolling I."/>
            <person name="Vesth T."/>
            <person name="Frisvad J.C."/>
            <person name="Nybo J.L."/>
            <person name="Theobald S."/>
            <person name="Kildgaard S."/>
            <person name="Isbrandt T."/>
            <person name="Kuo A."/>
            <person name="Sato A."/>
            <person name="Lyhne E.K."/>
            <person name="Kogle M.E."/>
            <person name="Wiebenga A."/>
            <person name="Kun R.S."/>
            <person name="Lubbers R.J."/>
            <person name="Makela M.R."/>
            <person name="Barry K."/>
            <person name="Chovatia M."/>
            <person name="Clum A."/>
            <person name="Daum C."/>
            <person name="Haridas S."/>
            <person name="He G."/>
            <person name="LaButti K."/>
            <person name="Lipzen A."/>
            <person name="Mondo S."/>
            <person name="Riley R."/>
            <person name="Salamov A."/>
            <person name="Simmons B.A."/>
            <person name="Magnuson J.K."/>
            <person name="Henrissat B."/>
            <person name="Mortensen U.H."/>
            <person name="Larsen T.O."/>
            <person name="Devries R.P."/>
            <person name="Grigoriev I.V."/>
            <person name="Machida M."/>
            <person name="Baker S.E."/>
            <person name="Andersen M.R."/>
        </authorList>
    </citation>
    <scope>NUCLEOTIDE SEQUENCE [LARGE SCALE GENOMIC DNA]</scope>
    <source>
        <strain evidence="1">CBS 121.62</strain>
    </source>
</reference>
<protein>
    <submittedName>
        <fullName evidence="1">Uncharacterized protein</fullName>
    </submittedName>
</protein>
<gene>
    <name evidence="1" type="ORF">BDV35DRAFT_2178</name>
</gene>
<dbReference type="EMBL" id="ML734551">
    <property type="protein sequence ID" value="KAB8253250.1"/>
    <property type="molecule type" value="Genomic_DNA"/>
</dbReference>
<proteinExistence type="predicted"/>
<dbReference type="AlphaFoldDB" id="A0A5N6HIU5"/>
<name>A0A5N6HIU5_ASPFL</name>
<sequence length="163" mass="18203">MSILGTHSFLNTTVAANSQTSSEGKNAQHPVHRILELPLLDEPAELSNEALPATYDRLGRCSRLPGSIYAMFLSTRYVPRSTIPYPGKCMEMIRMISIRPTQQERGSTISDRHEGSSKRLVMMQREFDTGRDLVRREPCGPQLGGLISRFATNDKTRGQSCGY</sequence>
<organism evidence="1">
    <name type="scientific">Aspergillus flavus</name>
    <dbReference type="NCBI Taxonomy" id="5059"/>
    <lineage>
        <taxon>Eukaryota</taxon>
        <taxon>Fungi</taxon>
        <taxon>Dikarya</taxon>
        <taxon>Ascomycota</taxon>
        <taxon>Pezizomycotina</taxon>
        <taxon>Eurotiomycetes</taxon>
        <taxon>Eurotiomycetidae</taxon>
        <taxon>Eurotiales</taxon>
        <taxon>Aspergillaceae</taxon>
        <taxon>Aspergillus</taxon>
        <taxon>Aspergillus subgen. Circumdati</taxon>
    </lineage>
</organism>
<dbReference type="Proteomes" id="UP000325434">
    <property type="component" value="Unassembled WGS sequence"/>
</dbReference>